<reference evidence="1" key="2">
    <citation type="submission" date="2020-09" db="EMBL/GenBank/DDBJ databases">
        <authorList>
            <person name="Sun Q."/>
            <person name="Kim S."/>
        </authorList>
    </citation>
    <scope>NUCLEOTIDE SEQUENCE</scope>
    <source>
        <strain evidence="1">KCTC 32337</strain>
    </source>
</reference>
<protein>
    <submittedName>
        <fullName evidence="1">Uncharacterized protein</fullName>
    </submittedName>
</protein>
<gene>
    <name evidence="1" type="ORF">GCM10011274_33470</name>
</gene>
<evidence type="ECO:0000313" key="2">
    <source>
        <dbReference type="Proteomes" id="UP000622604"/>
    </source>
</evidence>
<evidence type="ECO:0000313" key="1">
    <source>
        <dbReference type="EMBL" id="GGZ72473.1"/>
    </source>
</evidence>
<sequence length="150" mass="16981">MKPIFDIQPLIGTAQIPLNAPREQILSTLNQPFKSINKYPERAQSSDAFYRNDVHVSYQGQPTSVESIEFAYSDLYDITLLGESILNLPVKSALSKLEMLTGHTPQTDDNGYTYQIPSLGIWLWRESNDNFDENGFYFFTIGVKAIAEPL</sequence>
<organism evidence="1 2">
    <name type="scientific">Paraglaciecola chathamensis</name>
    <dbReference type="NCBI Taxonomy" id="368405"/>
    <lineage>
        <taxon>Bacteria</taxon>
        <taxon>Pseudomonadati</taxon>
        <taxon>Pseudomonadota</taxon>
        <taxon>Gammaproteobacteria</taxon>
        <taxon>Alteromonadales</taxon>
        <taxon>Alteromonadaceae</taxon>
        <taxon>Paraglaciecola</taxon>
    </lineage>
</organism>
<comment type="caution">
    <text evidence="1">The sequence shown here is derived from an EMBL/GenBank/DDBJ whole genome shotgun (WGS) entry which is preliminary data.</text>
</comment>
<dbReference type="RefSeq" id="WP_008302805.1">
    <property type="nucleotide sequence ID" value="NZ_BMZC01000010.1"/>
</dbReference>
<dbReference type="Proteomes" id="UP000622604">
    <property type="component" value="Unassembled WGS sequence"/>
</dbReference>
<dbReference type="AlphaFoldDB" id="A0A8H9M5J2"/>
<name>A0A8H9M5J2_9ALTE</name>
<reference evidence="1" key="1">
    <citation type="journal article" date="2014" name="Int. J. Syst. Evol. Microbiol.">
        <title>Complete genome sequence of Corynebacterium casei LMG S-19264T (=DSM 44701T), isolated from a smear-ripened cheese.</title>
        <authorList>
            <consortium name="US DOE Joint Genome Institute (JGI-PGF)"/>
            <person name="Walter F."/>
            <person name="Albersmeier A."/>
            <person name="Kalinowski J."/>
            <person name="Ruckert C."/>
        </authorList>
    </citation>
    <scope>NUCLEOTIDE SEQUENCE</scope>
    <source>
        <strain evidence="1">KCTC 32337</strain>
    </source>
</reference>
<dbReference type="EMBL" id="BMZC01000010">
    <property type="protein sequence ID" value="GGZ72473.1"/>
    <property type="molecule type" value="Genomic_DNA"/>
</dbReference>
<proteinExistence type="predicted"/>
<accession>A0A8H9M5J2</accession>